<protein>
    <submittedName>
        <fullName evidence="1">Uncharacterized protein</fullName>
    </submittedName>
</protein>
<keyword evidence="2" id="KW-1185">Reference proteome</keyword>
<dbReference type="RefSeq" id="WP_179237013.1">
    <property type="nucleotide sequence ID" value="NZ_JACBNQ010000002.1"/>
</dbReference>
<reference evidence="1" key="1">
    <citation type="submission" date="2020-07" db="EMBL/GenBank/DDBJ databases">
        <title>Genomic analysis of a strain of Sedimentibacter Hydroxybenzoicus DSM7310.</title>
        <authorList>
            <person name="Ma S."/>
        </authorList>
    </citation>
    <scope>NUCLEOTIDE SEQUENCE</scope>
    <source>
        <strain evidence="1">DSM 7310</strain>
    </source>
</reference>
<accession>A0A974BHL6</accession>
<dbReference type="Proteomes" id="UP000611629">
    <property type="component" value="Unassembled WGS sequence"/>
</dbReference>
<gene>
    <name evidence="1" type="ORF">HZF24_04190</name>
</gene>
<proteinExistence type="predicted"/>
<organism evidence="1 2">
    <name type="scientific">Sedimentibacter hydroxybenzoicus DSM 7310</name>
    <dbReference type="NCBI Taxonomy" id="1123245"/>
    <lineage>
        <taxon>Bacteria</taxon>
        <taxon>Bacillati</taxon>
        <taxon>Bacillota</taxon>
        <taxon>Tissierellia</taxon>
        <taxon>Sedimentibacter</taxon>
    </lineage>
</organism>
<evidence type="ECO:0000313" key="2">
    <source>
        <dbReference type="Proteomes" id="UP000611629"/>
    </source>
</evidence>
<sequence>MIAVKGRRKCENCGKRYNYYYAKGPEAEKKVKFKGKDENGSEATKVKVLSVYTYEVTVSCPECGFEEIFIYTD</sequence>
<dbReference type="AlphaFoldDB" id="A0A974BHL6"/>
<name>A0A974BHL6_SEDHY</name>
<dbReference type="EMBL" id="JACBNQ010000002">
    <property type="protein sequence ID" value="NYB73334.1"/>
    <property type="molecule type" value="Genomic_DNA"/>
</dbReference>
<comment type="caution">
    <text evidence="1">The sequence shown here is derived from an EMBL/GenBank/DDBJ whole genome shotgun (WGS) entry which is preliminary data.</text>
</comment>
<evidence type="ECO:0000313" key="1">
    <source>
        <dbReference type="EMBL" id="NYB73334.1"/>
    </source>
</evidence>